<organism evidence="2 3">
    <name type="scientific">Caenorhabditis tropicalis</name>
    <dbReference type="NCBI Taxonomy" id="1561998"/>
    <lineage>
        <taxon>Eukaryota</taxon>
        <taxon>Metazoa</taxon>
        <taxon>Ecdysozoa</taxon>
        <taxon>Nematoda</taxon>
        <taxon>Chromadorea</taxon>
        <taxon>Rhabditida</taxon>
        <taxon>Rhabditina</taxon>
        <taxon>Rhabditomorpha</taxon>
        <taxon>Rhabditoidea</taxon>
        <taxon>Rhabditidae</taxon>
        <taxon>Peloderinae</taxon>
        <taxon>Caenorhabditis</taxon>
    </lineage>
</organism>
<dbReference type="AlphaFoldDB" id="A0A1I7UD88"/>
<sequence>MINFDQIRITNQKSKESLNPSFNEELNNLKKNANPYSGGSREERRVKRTAATGRGVCKRRKTEAGEQARTVAEIERDVESNVEAEFPTPPLSSSSSSPVPSSVSPVPVPSHPTSPLSSTSSPVPSTVSPVPVPSHPTSPIRQSSVCPSPPIPTPLMLPVIPTISLIPFMPIFPQFFPFAYPFNPFFPFIPPSKP</sequence>
<feature type="compositionally biased region" description="Low complexity" evidence="1">
    <location>
        <begin position="113"/>
        <end position="129"/>
    </location>
</feature>
<evidence type="ECO:0000313" key="2">
    <source>
        <dbReference type="Proteomes" id="UP000095282"/>
    </source>
</evidence>
<feature type="compositionally biased region" description="Low complexity" evidence="1">
    <location>
        <begin position="91"/>
        <end position="105"/>
    </location>
</feature>
<accession>A0A1I7UD88</accession>
<evidence type="ECO:0000313" key="3">
    <source>
        <dbReference type="WBParaSite" id="Csp11.Scaffold629.g8163.t1"/>
    </source>
</evidence>
<dbReference type="Proteomes" id="UP000095282">
    <property type="component" value="Unplaced"/>
</dbReference>
<evidence type="ECO:0000256" key="1">
    <source>
        <dbReference type="SAM" id="MobiDB-lite"/>
    </source>
</evidence>
<name>A0A1I7UD88_9PELO</name>
<reference evidence="3" key="1">
    <citation type="submission" date="2016-11" db="UniProtKB">
        <authorList>
            <consortium name="WormBaseParasite"/>
        </authorList>
    </citation>
    <scope>IDENTIFICATION</scope>
</reference>
<keyword evidence="2" id="KW-1185">Reference proteome</keyword>
<proteinExistence type="predicted"/>
<dbReference type="WBParaSite" id="Csp11.Scaffold629.g8163.t1">
    <property type="protein sequence ID" value="Csp11.Scaffold629.g8163.t1"/>
    <property type="gene ID" value="Csp11.Scaffold629.g8163"/>
</dbReference>
<feature type="region of interest" description="Disordered" evidence="1">
    <location>
        <begin position="27"/>
        <end position="146"/>
    </location>
</feature>
<protein>
    <submittedName>
        <fullName evidence="3">BZIP domain-containing protein</fullName>
    </submittedName>
</protein>
<feature type="compositionally biased region" description="Basic and acidic residues" evidence="1">
    <location>
        <begin position="62"/>
        <end position="79"/>
    </location>
</feature>